<evidence type="ECO:0000313" key="1">
    <source>
        <dbReference type="EMBL" id="PRP74918.1"/>
    </source>
</evidence>
<reference evidence="1 2" key="1">
    <citation type="journal article" date="2018" name="Genome Biol. Evol.">
        <title>Multiple Roots of Fruiting Body Formation in Amoebozoa.</title>
        <authorList>
            <person name="Hillmann F."/>
            <person name="Forbes G."/>
            <person name="Novohradska S."/>
            <person name="Ferling I."/>
            <person name="Riege K."/>
            <person name="Groth M."/>
            <person name="Westermann M."/>
            <person name="Marz M."/>
            <person name="Spaller T."/>
            <person name="Winckler T."/>
            <person name="Schaap P."/>
            <person name="Glockner G."/>
        </authorList>
    </citation>
    <scope>NUCLEOTIDE SEQUENCE [LARGE SCALE GENOMIC DNA]</scope>
    <source>
        <strain evidence="1 2">Jena</strain>
    </source>
</reference>
<keyword evidence="2" id="KW-1185">Reference proteome</keyword>
<name>A0A2P6MT91_9EUKA</name>
<proteinExistence type="predicted"/>
<dbReference type="InParanoid" id="A0A2P6MT91"/>
<protein>
    <submittedName>
        <fullName evidence="1">Uncharacterized protein</fullName>
    </submittedName>
</protein>
<comment type="caution">
    <text evidence="1">The sequence shown here is derived from an EMBL/GenBank/DDBJ whole genome shotgun (WGS) entry which is preliminary data.</text>
</comment>
<sequence>MPFAQVGHRFRDTCDIPLESARLRETTPGLPRSGICFYLRMFASEMSANYAKFNESLFIKNDFKPKKTKELSVQMALSQLEMTFTTFLFHRWNQRICPVVKAMPYSLFCPDNYFFLSAVTSFVN</sequence>
<organism evidence="1 2">
    <name type="scientific">Planoprotostelium fungivorum</name>
    <dbReference type="NCBI Taxonomy" id="1890364"/>
    <lineage>
        <taxon>Eukaryota</taxon>
        <taxon>Amoebozoa</taxon>
        <taxon>Evosea</taxon>
        <taxon>Variosea</taxon>
        <taxon>Cavosteliida</taxon>
        <taxon>Cavosteliaceae</taxon>
        <taxon>Planoprotostelium</taxon>
    </lineage>
</organism>
<dbReference type="EMBL" id="MDYQ01000428">
    <property type="protein sequence ID" value="PRP74918.1"/>
    <property type="molecule type" value="Genomic_DNA"/>
</dbReference>
<evidence type="ECO:0000313" key="2">
    <source>
        <dbReference type="Proteomes" id="UP000241769"/>
    </source>
</evidence>
<gene>
    <name evidence="1" type="ORF">PROFUN_16010</name>
</gene>
<accession>A0A2P6MT91</accession>
<dbReference type="AlphaFoldDB" id="A0A2P6MT91"/>
<dbReference type="Proteomes" id="UP000241769">
    <property type="component" value="Unassembled WGS sequence"/>
</dbReference>